<dbReference type="PANTHER" id="PTHR44845:SF6">
    <property type="entry name" value="BETA-ALANINE-ACTIVATING ENZYME"/>
    <property type="match status" value="1"/>
</dbReference>
<keyword evidence="6" id="KW-1185">Reference proteome</keyword>
<dbReference type="InterPro" id="IPR045851">
    <property type="entry name" value="AMP-bd_C_sf"/>
</dbReference>
<dbReference type="PATRIC" id="fig|1003181.4.peg.4242"/>
<comment type="cofactor">
    <cofactor evidence="1">
        <name>pantetheine 4'-phosphate</name>
        <dbReference type="ChEBI" id="CHEBI:47942"/>
    </cofactor>
</comment>
<dbReference type="InterPro" id="IPR009081">
    <property type="entry name" value="PP-bd_ACP"/>
</dbReference>
<evidence type="ECO:0000313" key="5">
    <source>
        <dbReference type="EMBL" id="OAD20994.1"/>
    </source>
</evidence>
<keyword evidence="3" id="KW-0597">Phosphoprotein</keyword>
<evidence type="ECO:0000259" key="4">
    <source>
        <dbReference type="PROSITE" id="PS50075"/>
    </source>
</evidence>
<evidence type="ECO:0000256" key="3">
    <source>
        <dbReference type="ARBA" id="ARBA00022553"/>
    </source>
</evidence>
<dbReference type="AlphaFoldDB" id="A0A0A6P271"/>
<dbReference type="FunFam" id="1.10.1200.10:FF:000005">
    <property type="entry name" value="Nonribosomal peptide synthetase 1"/>
    <property type="match status" value="1"/>
</dbReference>
<dbReference type="EMBL" id="LUTY01001955">
    <property type="protein sequence ID" value="OAD20994.1"/>
    <property type="molecule type" value="Genomic_DNA"/>
</dbReference>
<evidence type="ECO:0000313" key="6">
    <source>
        <dbReference type="Proteomes" id="UP000076962"/>
    </source>
</evidence>
<protein>
    <submittedName>
        <fullName evidence="5">Cyanopeptolin synthetase</fullName>
    </submittedName>
</protein>
<dbReference type="Proteomes" id="UP000076962">
    <property type="component" value="Unassembled WGS sequence"/>
</dbReference>
<accession>A0A0A6P271</accession>
<dbReference type="Pfam" id="PF13193">
    <property type="entry name" value="AMP-binding_C"/>
    <property type="match status" value="1"/>
</dbReference>
<dbReference type="Gene3D" id="3.30.300.30">
    <property type="match status" value="1"/>
</dbReference>
<proteinExistence type="predicted"/>
<dbReference type="Gene3D" id="1.10.1200.10">
    <property type="entry name" value="ACP-like"/>
    <property type="match status" value="1"/>
</dbReference>
<dbReference type="SUPFAM" id="SSF56801">
    <property type="entry name" value="Acetyl-CoA synthetase-like"/>
    <property type="match status" value="1"/>
</dbReference>
<organism evidence="5 6">
    <name type="scientific">Candidatus Thiomargarita nelsonii</name>
    <dbReference type="NCBI Taxonomy" id="1003181"/>
    <lineage>
        <taxon>Bacteria</taxon>
        <taxon>Pseudomonadati</taxon>
        <taxon>Pseudomonadota</taxon>
        <taxon>Gammaproteobacteria</taxon>
        <taxon>Thiotrichales</taxon>
        <taxon>Thiotrichaceae</taxon>
        <taxon>Thiomargarita</taxon>
    </lineage>
</organism>
<evidence type="ECO:0000256" key="1">
    <source>
        <dbReference type="ARBA" id="ARBA00001957"/>
    </source>
</evidence>
<evidence type="ECO:0000256" key="2">
    <source>
        <dbReference type="ARBA" id="ARBA00022450"/>
    </source>
</evidence>
<reference evidence="5 6" key="1">
    <citation type="submission" date="2016-05" db="EMBL/GenBank/DDBJ databases">
        <title>Single-cell genome of chain-forming Candidatus Thiomargarita nelsonii and comparison to other large sulfur-oxidizing bacteria.</title>
        <authorList>
            <person name="Winkel M."/>
            <person name="Salman V."/>
            <person name="Woyke T."/>
            <person name="Schulz-Vogt H."/>
            <person name="Richter M."/>
            <person name="Flood B."/>
            <person name="Bailey J."/>
            <person name="Amann R."/>
            <person name="Mussmann M."/>
        </authorList>
    </citation>
    <scope>NUCLEOTIDE SEQUENCE [LARGE SCALE GENOMIC DNA]</scope>
    <source>
        <strain evidence="5 6">THI036</strain>
    </source>
</reference>
<dbReference type="Pfam" id="PF00550">
    <property type="entry name" value="PP-binding"/>
    <property type="match status" value="1"/>
</dbReference>
<dbReference type="PROSITE" id="PS50075">
    <property type="entry name" value="CARRIER"/>
    <property type="match status" value="1"/>
</dbReference>
<dbReference type="InterPro" id="IPR036736">
    <property type="entry name" value="ACP-like_sf"/>
</dbReference>
<dbReference type="PANTHER" id="PTHR44845">
    <property type="entry name" value="CARRIER DOMAIN-CONTAINING PROTEIN"/>
    <property type="match status" value="1"/>
</dbReference>
<keyword evidence="2" id="KW-0596">Phosphopantetheine</keyword>
<gene>
    <name evidence="5" type="ORF">THIOM_003267</name>
</gene>
<sequence>MVTNATLSQHQAVYRAVVIRFADDNKRSVAYFTTHSEQNDLVAELKNRLKASLPDYMVPSHFTVLERLPLTPNGKIDRKALPAPDARKANKHYQTPRDMVELQLAQIWENVLEVRPIGISENFFELGGHSLLAVKLMSLLQQTFDRHLPIATLFQGASIAELAEVKIIKALNYIYNE</sequence>
<dbReference type="SUPFAM" id="SSF47336">
    <property type="entry name" value="ACP-like"/>
    <property type="match status" value="1"/>
</dbReference>
<comment type="caution">
    <text evidence="5">The sequence shown here is derived from an EMBL/GenBank/DDBJ whole genome shotgun (WGS) entry which is preliminary data.</text>
</comment>
<feature type="domain" description="Carrier" evidence="4">
    <location>
        <begin position="95"/>
        <end position="170"/>
    </location>
</feature>
<dbReference type="InterPro" id="IPR025110">
    <property type="entry name" value="AMP-bd_C"/>
</dbReference>
<name>A0A0A6P271_9GAMM</name>